<dbReference type="CDD" id="cd12438">
    <property type="entry name" value="RRM_CNOT4"/>
    <property type="match status" value="1"/>
</dbReference>
<dbReference type="GO" id="GO:0005634">
    <property type="term" value="C:nucleus"/>
    <property type="evidence" value="ECO:0007669"/>
    <property type="project" value="UniProtKB-SubCell"/>
</dbReference>
<protein>
    <submittedName>
        <fullName evidence="17 19">Uncharacterized protein</fullName>
    </submittedName>
</protein>
<evidence type="ECO:0000256" key="6">
    <source>
        <dbReference type="ARBA" id="ARBA00022884"/>
    </source>
</evidence>
<evidence type="ECO:0000256" key="4">
    <source>
        <dbReference type="ARBA" id="ARBA00022771"/>
    </source>
</evidence>
<dbReference type="GO" id="GO:0010557">
    <property type="term" value="P:positive regulation of macromolecule biosynthetic process"/>
    <property type="evidence" value="ECO:0007669"/>
    <property type="project" value="UniProtKB-ARBA"/>
</dbReference>
<dbReference type="Pfam" id="PF00076">
    <property type="entry name" value="RRM_1"/>
    <property type="match status" value="1"/>
</dbReference>
<feature type="compositionally biased region" description="Basic residues" evidence="14">
    <location>
        <begin position="731"/>
        <end position="742"/>
    </location>
</feature>
<evidence type="ECO:0000256" key="9">
    <source>
        <dbReference type="ARBA" id="ARBA00023163"/>
    </source>
</evidence>
<dbReference type="PROSITE" id="PS50102">
    <property type="entry name" value="RRM"/>
    <property type="match status" value="1"/>
</dbReference>
<dbReference type="OrthoDB" id="1923159at2759"/>
<evidence type="ECO:0000256" key="10">
    <source>
        <dbReference type="ARBA" id="ARBA00023242"/>
    </source>
</evidence>
<dbReference type="GO" id="GO:0030015">
    <property type="term" value="C:CCR4-NOT core complex"/>
    <property type="evidence" value="ECO:0007669"/>
    <property type="project" value="UniProtKB-ARBA"/>
</dbReference>
<feature type="region of interest" description="Disordered" evidence="14">
    <location>
        <begin position="281"/>
        <end position="369"/>
    </location>
</feature>
<reference evidence="19" key="3">
    <citation type="submission" date="2025-04" db="UniProtKB">
        <authorList>
            <consortium name="RefSeq"/>
        </authorList>
    </citation>
    <scope>IDENTIFICATION</scope>
    <source>
        <strain evidence="19">CBS 781.70</strain>
    </source>
</reference>
<evidence type="ECO:0000259" key="16">
    <source>
        <dbReference type="PROSITE" id="PS50102"/>
    </source>
</evidence>
<feature type="region of interest" description="Disordered" evidence="14">
    <location>
        <begin position="430"/>
        <end position="494"/>
    </location>
</feature>
<keyword evidence="3" id="KW-0479">Metal-binding</keyword>
<name>A0A6G1G5R5_9PEZI</name>
<dbReference type="SUPFAM" id="SSF54928">
    <property type="entry name" value="RNA-binding domain, RBD"/>
    <property type="match status" value="1"/>
</dbReference>
<evidence type="ECO:0000313" key="18">
    <source>
        <dbReference type="Proteomes" id="UP000504638"/>
    </source>
</evidence>
<evidence type="ECO:0000259" key="15">
    <source>
        <dbReference type="PROSITE" id="PS50089"/>
    </source>
</evidence>
<evidence type="ECO:0000256" key="11">
    <source>
        <dbReference type="PROSITE-ProRule" id="PRU00175"/>
    </source>
</evidence>
<proteinExistence type="predicted"/>
<evidence type="ECO:0000256" key="7">
    <source>
        <dbReference type="ARBA" id="ARBA00023015"/>
    </source>
</evidence>
<dbReference type="Gene3D" id="3.30.70.330">
    <property type="match status" value="1"/>
</dbReference>
<dbReference type="GO" id="GO:0008270">
    <property type="term" value="F:zinc ion binding"/>
    <property type="evidence" value="ECO:0007669"/>
    <property type="project" value="UniProtKB-KW"/>
</dbReference>
<dbReference type="InterPro" id="IPR013083">
    <property type="entry name" value="Znf_RING/FYVE/PHD"/>
</dbReference>
<dbReference type="GO" id="GO:0061630">
    <property type="term" value="F:ubiquitin protein ligase activity"/>
    <property type="evidence" value="ECO:0007669"/>
    <property type="project" value="UniProtKB-ARBA"/>
</dbReference>
<evidence type="ECO:0000256" key="8">
    <source>
        <dbReference type="ARBA" id="ARBA00023054"/>
    </source>
</evidence>
<evidence type="ECO:0000256" key="5">
    <source>
        <dbReference type="ARBA" id="ARBA00022833"/>
    </source>
</evidence>
<evidence type="ECO:0000256" key="12">
    <source>
        <dbReference type="PROSITE-ProRule" id="PRU00176"/>
    </source>
</evidence>
<organism evidence="17">
    <name type="scientific">Eremomyces bilateralis CBS 781.70</name>
    <dbReference type="NCBI Taxonomy" id="1392243"/>
    <lineage>
        <taxon>Eukaryota</taxon>
        <taxon>Fungi</taxon>
        <taxon>Dikarya</taxon>
        <taxon>Ascomycota</taxon>
        <taxon>Pezizomycotina</taxon>
        <taxon>Dothideomycetes</taxon>
        <taxon>Dothideomycetes incertae sedis</taxon>
        <taxon>Eremomycetales</taxon>
        <taxon>Eremomycetaceae</taxon>
        <taxon>Eremomyces</taxon>
    </lineage>
</organism>
<dbReference type="InterPro" id="IPR001841">
    <property type="entry name" value="Znf_RING"/>
</dbReference>
<evidence type="ECO:0000256" key="14">
    <source>
        <dbReference type="SAM" id="MobiDB-lite"/>
    </source>
</evidence>
<dbReference type="GO" id="GO:0051254">
    <property type="term" value="P:positive regulation of RNA metabolic process"/>
    <property type="evidence" value="ECO:0007669"/>
    <property type="project" value="UniProtKB-ARBA"/>
</dbReference>
<feature type="region of interest" description="Disordered" evidence="14">
    <location>
        <begin position="687"/>
        <end position="756"/>
    </location>
</feature>
<reference evidence="19" key="2">
    <citation type="submission" date="2020-04" db="EMBL/GenBank/DDBJ databases">
        <authorList>
            <consortium name="NCBI Genome Project"/>
        </authorList>
    </citation>
    <scope>NUCLEOTIDE SEQUENCE</scope>
    <source>
        <strain evidence="19">CBS 781.70</strain>
    </source>
</reference>
<dbReference type="InterPro" id="IPR039515">
    <property type="entry name" value="NOT4_mRING-HC-C4C4"/>
</dbReference>
<dbReference type="PANTHER" id="PTHR12603">
    <property type="entry name" value="CCR4-NOT TRANSCRIPTION COMPLEX RELATED"/>
    <property type="match status" value="1"/>
</dbReference>
<feature type="domain" description="RRM" evidence="16">
    <location>
        <begin position="123"/>
        <end position="210"/>
    </location>
</feature>
<dbReference type="PROSITE" id="PS50089">
    <property type="entry name" value="ZF_RING_2"/>
    <property type="match status" value="1"/>
</dbReference>
<dbReference type="Proteomes" id="UP000504638">
    <property type="component" value="Unplaced"/>
</dbReference>
<keyword evidence="9" id="KW-0804">Transcription</keyword>
<evidence type="ECO:0000256" key="13">
    <source>
        <dbReference type="SAM" id="Coils"/>
    </source>
</evidence>
<reference evidence="17 19" key="1">
    <citation type="submission" date="2020-01" db="EMBL/GenBank/DDBJ databases">
        <authorList>
            <consortium name="DOE Joint Genome Institute"/>
            <person name="Haridas S."/>
            <person name="Albert R."/>
            <person name="Binder M."/>
            <person name="Bloem J."/>
            <person name="Labutti K."/>
            <person name="Salamov A."/>
            <person name="Andreopoulos B."/>
            <person name="Baker S.E."/>
            <person name="Barry K."/>
            <person name="Bills G."/>
            <person name="Bluhm B.H."/>
            <person name="Cannon C."/>
            <person name="Castanera R."/>
            <person name="Culley D.E."/>
            <person name="Daum C."/>
            <person name="Ezra D."/>
            <person name="Gonzalez J.B."/>
            <person name="Henrissat B."/>
            <person name="Kuo A."/>
            <person name="Liang C."/>
            <person name="Lipzen A."/>
            <person name="Lutzoni F."/>
            <person name="Magnuson J."/>
            <person name="Mondo S."/>
            <person name="Nolan M."/>
            <person name="Ohm R."/>
            <person name="Pangilinan J."/>
            <person name="Park H.-J."/>
            <person name="Ramirez L."/>
            <person name="Alfaro M."/>
            <person name="Sun H."/>
            <person name="Tritt A."/>
            <person name="Yoshinaga Y."/>
            <person name="Zwiers L.-H."/>
            <person name="Turgeon B.G."/>
            <person name="Goodwin S.B."/>
            <person name="Spatafora J.W."/>
            <person name="Crous P.W."/>
            <person name="Grigoriev I.V."/>
        </authorList>
    </citation>
    <scope>NUCLEOTIDE SEQUENCE</scope>
    <source>
        <strain evidence="17 19">CBS 781.70</strain>
    </source>
</reference>
<keyword evidence="10" id="KW-0539">Nucleus</keyword>
<keyword evidence="6 12" id="KW-0694">RNA-binding</keyword>
<dbReference type="InterPro" id="IPR035979">
    <property type="entry name" value="RBD_domain_sf"/>
</dbReference>
<dbReference type="GO" id="GO:0000956">
    <property type="term" value="P:nuclear-transcribed mRNA catabolic process"/>
    <property type="evidence" value="ECO:0007669"/>
    <property type="project" value="UniProtKB-ARBA"/>
</dbReference>
<feature type="compositionally biased region" description="Basic and acidic residues" evidence="14">
    <location>
        <begin position="430"/>
        <end position="440"/>
    </location>
</feature>
<feature type="domain" description="RING-type" evidence="15">
    <location>
        <begin position="18"/>
        <end position="61"/>
    </location>
</feature>
<dbReference type="GO" id="GO:0016567">
    <property type="term" value="P:protein ubiquitination"/>
    <property type="evidence" value="ECO:0007669"/>
    <property type="project" value="TreeGrafter"/>
</dbReference>
<dbReference type="RefSeq" id="XP_033534851.1">
    <property type="nucleotide sequence ID" value="XM_033680664.1"/>
</dbReference>
<dbReference type="EMBL" id="ML975155">
    <property type="protein sequence ID" value="KAF1813220.1"/>
    <property type="molecule type" value="Genomic_DNA"/>
</dbReference>
<keyword evidence="7" id="KW-0805">Transcription regulation</keyword>
<dbReference type="CDD" id="cd16618">
    <property type="entry name" value="mRING-HC-C4C4_CNOT4"/>
    <property type="match status" value="1"/>
</dbReference>
<evidence type="ECO:0000313" key="19">
    <source>
        <dbReference type="RefSeq" id="XP_033534851.1"/>
    </source>
</evidence>
<comment type="subcellular location">
    <subcellularLocation>
        <location evidence="1">Nucleus</location>
    </subcellularLocation>
</comment>
<accession>A0A6G1G5R5</accession>
<dbReference type="InterPro" id="IPR012677">
    <property type="entry name" value="Nucleotide-bd_a/b_plait_sf"/>
</dbReference>
<dbReference type="Gene3D" id="3.30.40.10">
    <property type="entry name" value="Zinc/RING finger domain, C3HC4 (zinc finger)"/>
    <property type="match status" value="1"/>
</dbReference>
<dbReference type="FunFam" id="3.30.40.10:FF:000006">
    <property type="entry name" value="CCR4-NOT transcription complex subunit 4"/>
    <property type="match status" value="1"/>
</dbReference>
<dbReference type="PANTHER" id="PTHR12603:SF0">
    <property type="entry name" value="CCR4-NOT TRANSCRIPTION COMPLEX SUBUNIT 4"/>
    <property type="match status" value="1"/>
</dbReference>
<evidence type="ECO:0000313" key="17">
    <source>
        <dbReference type="EMBL" id="KAF1813220.1"/>
    </source>
</evidence>
<evidence type="ECO:0000256" key="2">
    <source>
        <dbReference type="ARBA" id="ARBA00022491"/>
    </source>
</evidence>
<dbReference type="AlphaFoldDB" id="A0A6G1G5R5"/>
<keyword evidence="2" id="KW-0678">Repressor</keyword>
<feature type="compositionally biased region" description="Polar residues" evidence="14">
    <location>
        <begin position="295"/>
        <end position="318"/>
    </location>
</feature>
<keyword evidence="5" id="KW-0862">Zinc</keyword>
<dbReference type="InterPro" id="IPR034261">
    <property type="entry name" value="CNOT4_RRM"/>
</dbReference>
<dbReference type="GeneID" id="54421234"/>
<feature type="region of interest" description="Disordered" evidence="14">
    <location>
        <begin position="583"/>
        <end position="633"/>
    </location>
</feature>
<gene>
    <name evidence="17 19" type="ORF">P152DRAFT_465880</name>
</gene>
<dbReference type="InterPro" id="IPR039780">
    <property type="entry name" value="Mot2"/>
</dbReference>
<dbReference type="SUPFAM" id="SSF57850">
    <property type="entry name" value="RING/U-box"/>
    <property type="match status" value="1"/>
</dbReference>
<evidence type="ECO:0000256" key="3">
    <source>
        <dbReference type="ARBA" id="ARBA00022723"/>
    </source>
</evidence>
<sequence>MSRSQHDQFIDDEEEETCPLCVEEFDLSDKNFKPCPCGYQVCQFCYNNIKNAVNGLCPACRRPYDDNRIEWKSISPEELASYKADQAQQAKRKAAARQKEAQKKEAESLSRKHLAGLRVVQKNLVYVTGMTPNTREARLLDILRSNDYFGQYGEIVKIVVSKPKETIGPHANSVGVYVTYKRKEDAAKCIASVNGSRNGDRVLKAQYGTTKYCSAYLRNETCSNRNCMFLHEAGDENETFSRKDMSSMNAAHNLPEQEDAPDHPSVPQPVQPHIEHREYLMGHGEGTSDGPALPSTASWADKNQQGRRASRTTTSSGVSPMATASVPASKPTETEPAPSESHEGRSNSPETVDTTTHPPPKAKRLGKTPQQLERAAYMKLAKKVCDDLLFHFMPPPYYTQEDVEVLKCMPPMWDSMAGMRRRVLKEKLMQERAERDRQQTETDAQQPRIDRIPEESAEAGSLQLGGEPEDRSDLANQGAVQPPQGPLESIGLGSGAFNDDFGNLNLGRGLTPQQQQELLLQQFKSGSPQPPGFQTSGQTNLHAGTMPGHSRTTSRFSFANDTSTATTSVKPVANPKLMSQQASMMPQGGHFNTLSQQQQLGGPQFFPTTQGPPPGLKATGTPPVSGGGMFGQGHGFASTLGGYGSNISSRNTNDEMMRELLRNQQRGNAGGSGMPDAVKRESMFPSFLHQHPHPPASTATPVPNAPGLISLPYGSQPPGAGGSFQEAVGPQKKRKGKKHRHANTSSSGGGGGVVDVADPSILQARLHHGAAGGGAGSGSIHTGQGVYGQGSGGFPSMYNGAYGRW</sequence>
<feature type="compositionally biased region" description="Polar residues" evidence="14">
    <location>
        <begin position="346"/>
        <end position="356"/>
    </location>
</feature>
<keyword evidence="8 13" id="KW-0175">Coiled coil</keyword>
<keyword evidence="18" id="KW-1185">Reference proteome</keyword>
<dbReference type="Pfam" id="PF14570">
    <property type="entry name" value="zf-RING_4"/>
    <property type="match status" value="1"/>
</dbReference>
<dbReference type="GO" id="GO:0003723">
    <property type="term" value="F:RNA binding"/>
    <property type="evidence" value="ECO:0007669"/>
    <property type="project" value="UniProtKB-UniRule"/>
</dbReference>
<dbReference type="InterPro" id="IPR000504">
    <property type="entry name" value="RRM_dom"/>
</dbReference>
<dbReference type="InterPro" id="IPR003954">
    <property type="entry name" value="RRM_euk-type"/>
</dbReference>
<feature type="coiled-coil region" evidence="13">
    <location>
        <begin position="84"/>
        <end position="112"/>
    </location>
</feature>
<dbReference type="FunFam" id="3.30.70.330:FF:000257">
    <property type="entry name" value="CCR4-NOT core complex subunit Not4"/>
    <property type="match status" value="1"/>
</dbReference>
<feature type="compositionally biased region" description="Low complexity" evidence="14">
    <location>
        <begin position="593"/>
        <end position="609"/>
    </location>
</feature>
<keyword evidence="4 11" id="KW-0863">Zinc-finger</keyword>
<evidence type="ECO:0000256" key="1">
    <source>
        <dbReference type="ARBA" id="ARBA00004123"/>
    </source>
</evidence>
<dbReference type="SMART" id="SM00361">
    <property type="entry name" value="RRM_1"/>
    <property type="match status" value="1"/>
</dbReference>